<organism evidence="1 2">
    <name type="scientific">Dermatophagoides pteronyssinus</name>
    <name type="common">European house dust mite</name>
    <dbReference type="NCBI Taxonomy" id="6956"/>
    <lineage>
        <taxon>Eukaryota</taxon>
        <taxon>Metazoa</taxon>
        <taxon>Ecdysozoa</taxon>
        <taxon>Arthropoda</taxon>
        <taxon>Chelicerata</taxon>
        <taxon>Arachnida</taxon>
        <taxon>Acari</taxon>
        <taxon>Acariformes</taxon>
        <taxon>Sarcoptiformes</taxon>
        <taxon>Astigmata</taxon>
        <taxon>Psoroptidia</taxon>
        <taxon>Analgoidea</taxon>
        <taxon>Pyroglyphidae</taxon>
        <taxon>Dermatophagoidinae</taxon>
        <taxon>Dermatophagoides</taxon>
    </lineage>
</organism>
<gene>
    <name evidence="1" type="ORF">DERP_011121</name>
</gene>
<dbReference type="Proteomes" id="UP000887458">
    <property type="component" value="Unassembled WGS sequence"/>
</dbReference>
<reference evidence="1 2" key="1">
    <citation type="journal article" date="2018" name="J. Allergy Clin. Immunol.">
        <title>High-quality assembly of Dermatophagoides pteronyssinus genome and transcriptome reveals a wide range of novel allergens.</title>
        <authorList>
            <person name="Liu X.Y."/>
            <person name="Yang K.Y."/>
            <person name="Wang M.Q."/>
            <person name="Kwok J.S."/>
            <person name="Zeng X."/>
            <person name="Yang Z."/>
            <person name="Xiao X.J."/>
            <person name="Lau C.P."/>
            <person name="Li Y."/>
            <person name="Huang Z.M."/>
            <person name="Ba J.G."/>
            <person name="Yim A.K."/>
            <person name="Ouyang C.Y."/>
            <person name="Ngai S.M."/>
            <person name="Chan T.F."/>
            <person name="Leung E.L."/>
            <person name="Liu L."/>
            <person name="Liu Z.G."/>
            <person name="Tsui S.K."/>
        </authorList>
    </citation>
    <scope>NUCLEOTIDE SEQUENCE [LARGE SCALE GENOMIC DNA]</scope>
    <source>
        <strain evidence="1">Derp</strain>
    </source>
</reference>
<protein>
    <submittedName>
        <fullName evidence="1">Uncharacterized protein</fullName>
    </submittedName>
</protein>
<accession>A0ABQ8J8V2</accession>
<keyword evidence="2" id="KW-1185">Reference proteome</keyword>
<reference evidence="1 2" key="2">
    <citation type="journal article" date="2022" name="Mol. Biol. Evol.">
        <title>Comparative Genomics Reveals Insights into the Divergent Evolution of Astigmatic Mites and Household Pest Adaptations.</title>
        <authorList>
            <person name="Xiong Q."/>
            <person name="Wan A.T."/>
            <person name="Liu X."/>
            <person name="Fung C.S."/>
            <person name="Xiao X."/>
            <person name="Malainual N."/>
            <person name="Hou J."/>
            <person name="Wang L."/>
            <person name="Wang M."/>
            <person name="Yang K.Y."/>
            <person name="Cui Y."/>
            <person name="Leung E.L."/>
            <person name="Nong W."/>
            <person name="Shin S.K."/>
            <person name="Au S.W."/>
            <person name="Jeong K.Y."/>
            <person name="Chew F.T."/>
            <person name="Hui J.H."/>
            <person name="Leung T.F."/>
            <person name="Tungtrongchitr A."/>
            <person name="Zhong N."/>
            <person name="Liu Z."/>
            <person name="Tsui S.K."/>
        </authorList>
    </citation>
    <scope>NUCLEOTIDE SEQUENCE [LARGE SCALE GENOMIC DNA]</scope>
    <source>
        <strain evidence="1">Derp</strain>
    </source>
</reference>
<evidence type="ECO:0000313" key="2">
    <source>
        <dbReference type="Proteomes" id="UP000887458"/>
    </source>
</evidence>
<feature type="non-terminal residue" evidence="1">
    <location>
        <position position="1"/>
    </location>
</feature>
<comment type="caution">
    <text evidence="1">The sequence shown here is derived from an EMBL/GenBank/DDBJ whole genome shotgun (WGS) entry which is preliminary data.</text>
</comment>
<feature type="non-terminal residue" evidence="1">
    <location>
        <position position="153"/>
    </location>
</feature>
<proteinExistence type="predicted"/>
<dbReference type="EMBL" id="NJHN03000061">
    <property type="protein sequence ID" value="KAH9419026.1"/>
    <property type="molecule type" value="Genomic_DNA"/>
</dbReference>
<evidence type="ECO:0000313" key="1">
    <source>
        <dbReference type="EMBL" id="KAH9419026.1"/>
    </source>
</evidence>
<name>A0ABQ8J8V2_DERPT</name>
<sequence length="153" mass="17966">IQLNKENKIQKVFKITYLLKIIKQSLLRWNADEVALSKKLAHNQCFVYKMVDTRIDPRGEFDADINIKNGYHNIFLEFLHCLCIELKNKTKNNEFSGVIFQPRMILVSMESESIKKKLNDDGLFDDQTNLDLSTDDYVLLSDYEQSKQDKSRL</sequence>